<dbReference type="VEuPathDB" id="FungiDB:FOXG_14864"/>
<dbReference type="KEGG" id="fox:FOXG_14864"/>
<dbReference type="RefSeq" id="XP_018254855.1">
    <property type="nucleotide sequence ID" value="XM_018394928.1"/>
</dbReference>
<name>A0A0J9W1V2_FUSO4</name>
<dbReference type="Proteomes" id="UP000009097">
    <property type="component" value="Unassembled WGS sequence"/>
</dbReference>
<protein>
    <submittedName>
        <fullName evidence="1">Uncharacterized protein</fullName>
    </submittedName>
</protein>
<dbReference type="GeneID" id="28955989"/>
<gene>
    <name evidence="1" type="ORF">FOXG_14864</name>
</gene>
<evidence type="ECO:0000313" key="1">
    <source>
        <dbReference type="EMBL" id="KNB16810.1"/>
    </source>
</evidence>
<organism evidence="1 2">
    <name type="scientific">Fusarium oxysporum f. sp. lycopersici (strain 4287 / CBS 123668 / FGSC 9935 / NRRL 34936)</name>
    <name type="common">Fusarium vascular wilt of tomato</name>
    <dbReference type="NCBI Taxonomy" id="426428"/>
    <lineage>
        <taxon>Eukaryota</taxon>
        <taxon>Fungi</taxon>
        <taxon>Dikarya</taxon>
        <taxon>Ascomycota</taxon>
        <taxon>Pezizomycotina</taxon>
        <taxon>Sordariomycetes</taxon>
        <taxon>Hypocreomycetidae</taxon>
        <taxon>Hypocreales</taxon>
        <taxon>Nectriaceae</taxon>
        <taxon>Fusarium</taxon>
        <taxon>Fusarium oxysporum species complex</taxon>
    </lineage>
</organism>
<dbReference type="EMBL" id="DS231720">
    <property type="protein sequence ID" value="KNB16810.1"/>
    <property type="molecule type" value="Genomic_DNA"/>
</dbReference>
<evidence type="ECO:0000313" key="2">
    <source>
        <dbReference type="Proteomes" id="UP000009097"/>
    </source>
</evidence>
<dbReference type="OrthoDB" id="432970at2759"/>
<accession>A0A0J9W1V2</accession>
<reference evidence="1" key="2">
    <citation type="journal article" date="2010" name="Nature">
        <title>Comparative genomics reveals mobile pathogenicity chromosomes in Fusarium.</title>
        <authorList>
            <person name="Ma L.J."/>
            <person name="van der Does H.C."/>
            <person name="Borkovich K.A."/>
            <person name="Coleman J.J."/>
            <person name="Daboussi M.J."/>
            <person name="Di Pietro A."/>
            <person name="Dufresne M."/>
            <person name="Freitag M."/>
            <person name="Grabherr M."/>
            <person name="Henrissat B."/>
            <person name="Houterman P.M."/>
            <person name="Kang S."/>
            <person name="Shim W.B."/>
            <person name="Woloshuk C."/>
            <person name="Xie X."/>
            <person name="Xu J.R."/>
            <person name="Antoniw J."/>
            <person name="Baker S.E."/>
            <person name="Bluhm B.H."/>
            <person name="Breakspear A."/>
            <person name="Brown D.W."/>
            <person name="Butchko R.A."/>
            <person name="Chapman S."/>
            <person name="Coulson R."/>
            <person name="Coutinho P.M."/>
            <person name="Danchin E.G."/>
            <person name="Diener A."/>
            <person name="Gale L.R."/>
            <person name="Gardiner D.M."/>
            <person name="Goff S."/>
            <person name="Hammond-Kosack K.E."/>
            <person name="Hilburn K."/>
            <person name="Hua-Van A."/>
            <person name="Jonkers W."/>
            <person name="Kazan K."/>
            <person name="Kodira C.D."/>
            <person name="Koehrsen M."/>
            <person name="Kumar L."/>
            <person name="Lee Y.H."/>
            <person name="Li L."/>
            <person name="Manners J.M."/>
            <person name="Miranda-Saavedra D."/>
            <person name="Mukherjee M."/>
            <person name="Park G."/>
            <person name="Park J."/>
            <person name="Park S.Y."/>
            <person name="Proctor R.H."/>
            <person name="Regev A."/>
            <person name="Ruiz-Roldan M.C."/>
            <person name="Sain D."/>
            <person name="Sakthikumar S."/>
            <person name="Sykes S."/>
            <person name="Schwartz D.C."/>
            <person name="Turgeon B.G."/>
            <person name="Wapinski I."/>
            <person name="Yoder O."/>
            <person name="Young S."/>
            <person name="Zeng Q."/>
            <person name="Zhou S."/>
            <person name="Galagan J."/>
            <person name="Cuomo C.A."/>
            <person name="Kistler H.C."/>
            <person name="Rep M."/>
        </authorList>
    </citation>
    <scope>NUCLEOTIDE SEQUENCE [LARGE SCALE GENOMIC DNA]</scope>
    <source>
        <strain evidence="1">4287</strain>
    </source>
</reference>
<reference evidence="1" key="1">
    <citation type="submission" date="2007-04" db="EMBL/GenBank/DDBJ databases">
        <authorList>
            <consortium name="The Broad Institute Genome Sequencing Platform"/>
            <person name="Birren B."/>
            <person name="Lander E."/>
            <person name="Galagan J."/>
            <person name="Nusbaum C."/>
            <person name="Devon K."/>
            <person name="Ma L.-J."/>
            <person name="Jaffe D."/>
            <person name="Butler J."/>
            <person name="Alvarez P."/>
            <person name="Gnerre S."/>
            <person name="Grabherr M."/>
            <person name="Kleber M."/>
            <person name="Mauceli E."/>
            <person name="Brockman W."/>
            <person name="MacCallum I.A."/>
            <person name="Young S."/>
            <person name="LaButti K."/>
            <person name="DeCaprio D."/>
            <person name="Crawford M."/>
            <person name="Koehrsen M."/>
            <person name="Engels R."/>
            <person name="Montgomery P."/>
            <person name="Pearson M."/>
            <person name="Howarth C."/>
            <person name="Larson L."/>
            <person name="White J."/>
            <person name="O'Leary S."/>
            <person name="Kodira C."/>
            <person name="Zeng Q."/>
            <person name="Yandava C."/>
            <person name="Alvarado L."/>
            <person name="Kistler C."/>
            <person name="Shim W.-B."/>
            <person name="Kang S."/>
            <person name="Woloshuk C."/>
        </authorList>
    </citation>
    <scope>NUCLEOTIDE SEQUENCE</scope>
    <source>
        <strain evidence="1">4287</strain>
    </source>
</reference>
<proteinExistence type="predicted"/>
<sequence length="266" mass="29997">MERRKKLLRAANILQGALLTYQDILYGIDLTKIEEKDGILYLYQNQRSITAHVKRGPFPNHLTTNVQHKEAALTINQCTAAMALLGRLTRKLLAGVCSTIEALDLRIGKSLLQPKLLPGPDLKDCPHTVIKVGLLYTTESWTIDTAGCQYGFREVLVLFNKYIADKCCQLLGDPTTHNWTETKDLDCFSTLPIMNKSRAQKHDRELERKARFHFADFVDRHVGADILDGSASEFNDQLASFGNMLKTHMLSFDDSPFRTGSQWPAS</sequence>
<dbReference type="AlphaFoldDB" id="A0A0J9W1V2"/>